<reference evidence="2" key="2">
    <citation type="journal article" date="2021" name="PeerJ">
        <title>Extensive microbial diversity within the chicken gut microbiome revealed by metagenomics and culture.</title>
        <authorList>
            <person name="Gilroy R."/>
            <person name="Ravi A."/>
            <person name="Getino M."/>
            <person name="Pursley I."/>
            <person name="Horton D.L."/>
            <person name="Alikhan N.F."/>
            <person name="Baker D."/>
            <person name="Gharbi K."/>
            <person name="Hall N."/>
            <person name="Watson M."/>
            <person name="Adriaenssens E.M."/>
            <person name="Foster-Nyarko E."/>
            <person name="Jarju S."/>
            <person name="Secka A."/>
            <person name="Antonio M."/>
            <person name="Oren A."/>
            <person name="Chaudhuri R.R."/>
            <person name="La Ragione R."/>
            <person name="Hildebrand F."/>
            <person name="Pallen M.J."/>
        </authorList>
    </citation>
    <scope>NUCLEOTIDE SEQUENCE</scope>
    <source>
        <strain evidence="2">ChiSxjej1B13-7958</strain>
    </source>
</reference>
<evidence type="ECO:0000256" key="1">
    <source>
        <dbReference type="SAM" id="Coils"/>
    </source>
</evidence>
<accession>A0A9D1AP11</accession>
<dbReference type="Proteomes" id="UP000824242">
    <property type="component" value="Unassembled WGS sequence"/>
</dbReference>
<feature type="coiled-coil region" evidence="1">
    <location>
        <begin position="53"/>
        <end position="80"/>
    </location>
</feature>
<dbReference type="SUPFAM" id="SSF58100">
    <property type="entry name" value="Bacterial hemolysins"/>
    <property type="match status" value="1"/>
</dbReference>
<dbReference type="AlphaFoldDB" id="A0A9D1AP11"/>
<organism evidence="2 3">
    <name type="scientific">Candidatus Caccousia avicola</name>
    <dbReference type="NCBI Taxonomy" id="2840721"/>
    <lineage>
        <taxon>Bacteria</taxon>
        <taxon>Bacillati</taxon>
        <taxon>Bacillota</taxon>
        <taxon>Clostridia</taxon>
        <taxon>Eubacteriales</taxon>
        <taxon>Oscillospiraceae</taxon>
        <taxon>Oscillospiraceae incertae sedis</taxon>
        <taxon>Candidatus Caccousia</taxon>
    </lineage>
</organism>
<keyword evidence="1" id="KW-0175">Coiled coil</keyword>
<dbReference type="Gene3D" id="1.20.5.340">
    <property type="match status" value="1"/>
</dbReference>
<protein>
    <submittedName>
        <fullName evidence="2">Uncharacterized protein</fullName>
    </submittedName>
</protein>
<gene>
    <name evidence="2" type="ORF">IAB89_07785</name>
</gene>
<dbReference type="EMBL" id="DVGZ01000082">
    <property type="protein sequence ID" value="HIR47540.1"/>
    <property type="molecule type" value="Genomic_DNA"/>
</dbReference>
<proteinExistence type="predicted"/>
<evidence type="ECO:0000313" key="2">
    <source>
        <dbReference type="EMBL" id="HIR47540.1"/>
    </source>
</evidence>
<comment type="caution">
    <text evidence="2">The sequence shown here is derived from an EMBL/GenBank/DDBJ whole genome shotgun (WGS) entry which is preliminary data.</text>
</comment>
<evidence type="ECO:0000313" key="3">
    <source>
        <dbReference type="Proteomes" id="UP000824242"/>
    </source>
</evidence>
<name>A0A9D1AP11_9FIRM</name>
<reference evidence="2" key="1">
    <citation type="submission" date="2020-10" db="EMBL/GenBank/DDBJ databases">
        <authorList>
            <person name="Gilroy R."/>
        </authorList>
    </citation>
    <scope>NUCLEOTIDE SEQUENCE</scope>
    <source>
        <strain evidence="2">ChiSxjej1B13-7958</strain>
    </source>
</reference>
<sequence>MPDRTKNYQLPLPLEEEYYSIAVVNETTEKIDAQLRVNADEAESLRTDLTSYAEQLTESSQELSSEIEELRADLNSLSGQISTEVGESLTGLTGRVTVNESKIATLWDAIFTNITGNPFTVAFSSLSGITVTAGVWNAAKARLEC</sequence>